<evidence type="ECO:0000313" key="7">
    <source>
        <dbReference type="EMBL" id="JAG50847.1"/>
    </source>
</evidence>
<dbReference type="Gene3D" id="1.10.10.10">
    <property type="entry name" value="Winged helix-like DNA-binding domain superfamily/Winged helix DNA-binding domain"/>
    <property type="match status" value="2"/>
</dbReference>
<dbReference type="InterPro" id="IPR036390">
    <property type="entry name" value="WH_DNA-bd_sf"/>
</dbReference>
<proteinExistence type="inferred from homology"/>
<comment type="function">
    <text evidence="6">DNA-dependent RNA polymerase catalyzes the transcription of DNA into RNA using the four ribonucleoside triphosphates as substrates. Specific peripheric component of RNA polymerase III which synthesizes small RNAs, such as 5S rRNA and tRNAs.</text>
</comment>
<accession>A0A0K8SC13</accession>
<keyword evidence="5 6" id="KW-0539">Nucleus</keyword>
<dbReference type="Pfam" id="PF05158">
    <property type="entry name" value="RNA_pol_Rpc34"/>
    <property type="match status" value="1"/>
</dbReference>
<dbReference type="SUPFAM" id="SSF46785">
    <property type="entry name" value="Winged helix' DNA-binding domain"/>
    <property type="match status" value="2"/>
</dbReference>
<protein>
    <recommendedName>
        <fullName evidence="6">DNA-directed RNA polymerase III subunit RPC6</fullName>
        <shortName evidence="6">RNA polymerase III subunit C6</shortName>
    </recommendedName>
</protein>
<comment type="subcellular location">
    <subcellularLocation>
        <location evidence="1 6">Nucleus</location>
    </subcellularLocation>
</comment>
<dbReference type="InterPro" id="IPR007832">
    <property type="entry name" value="RNA_pol_Rpc34"/>
</dbReference>
<evidence type="ECO:0000256" key="1">
    <source>
        <dbReference type="ARBA" id="ARBA00004123"/>
    </source>
</evidence>
<dbReference type="GO" id="GO:0005654">
    <property type="term" value="C:nucleoplasm"/>
    <property type="evidence" value="ECO:0007669"/>
    <property type="project" value="UniProtKB-ARBA"/>
</dbReference>
<dbReference type="InterPro" id="IPR016049">
    <property type="entry name" value="RNA_pol_Rpc34-like"/>
</dbReference>
<keyword evidence="4 6" id="KW-0804">Transcription</keyword>
<evidence type="ECO:0000256" key="5">
    <source>
        <dbReference type="ARBA" id="ARBA00023242"/>
    </source>
</evidence>
<dbReference type="GO" id="GO:0006383">
    <property type="term" value="P:transcription by RNA polymerase III"/>
    <property type="evidence" value="ECO:0007669"/>
    <property type="project" value="UniProtKB-UniRule"/>
</dbReference>
<evidence type="ECO:0000256" key="2">
    <source>
        <dbReference type="ARBA" id="ARBA00011038"/>
    </source>
</evidence>
<organism evidence="7">
    <name type="scientific">Lygus hesperus</name>
    <name type="common">Western plant bug</name>
    <dbReference type="NCBI Taxonomy" id="30085"/>
    <lineage>
        <taxon>Eukaryota</taxon>
        <taxon>Metazoa</taxon>
        <taxon>Ecdysozoa</taxon>
        <taxon>Arthropoda</taxon>
        <taxon>Hexapoda</taxon>
        <taxon>Insecta</taxon>
        <taxon>Pterygota</taxon>
        <taxon>Neoptera</taxon>
        <taxon>Paraneoptera</taxon>
        <taxon>Hemiptera</taxon>
        <taxon>Heteroptera</taxon>
        <taxon>Panheteroptera</taxon>
        <taxon>Cimicomorpha</taxon>
        <taxon>Miridae</taxon>
        <taxon>Mirini</taxon>
        <taxon>Lygus</taxon>
    </lineage>
</organism>
<dbReference type="GO" id="GO:0005666">
    <property type="term" value="C:RNA polymerase III complex"/>
    <property type="evidence" value="ECO:0007669"/>
    <property type="project" value="UniProtKB-UniRule"/>
</dbReference>
<keyword evidence="3 6" id="KW-0240">DNA-directed RNA polymerase</keyword>
<evidence type="ECO:0000256" key="6">
    <source>
        <dbReference type="PIRNR" id="PIRNR028763"/>
    </source>
</evidence>
<reference evidence="7" key="1">
    <citation type="submission" date="2014-09" db="EMBL/GenBank/DDBJ databases">
        <authorList>
            <person name="Magalhaes I.L.F."/>
            <person name="Oliveira U."/>
            <person name="Santos F.R."/>
            <person name="Vidigal T.H.D.A."/>
            <person name="Brescovit A.D."/>
            <person name="Santos A.J."/>
        </authorList>
    </citation>
    <scope>NUCLEOTIDE SEQUENCE</scope>
</reference>
<sequence>MGDSVEVNSQLVLAFIASSGQNGCLNEDLEKGVPNLTNENRVAAINALITKSLIDIFQLGAKLGYKLRPQDNEPADLRNADTEEKIVYGVIKEAGNKGIWMRDIRLKSNLQPTVLNKVLKSLENKKLIKAVKSVSATKKKVYMLFELEPDSTLTGGSWYSDQDFESEFVDVLNQQCYRYLLELRHKHENDQASAKKGPLAMYNLSSANCGQVCKFIADLGVSKVPLSEDDIRTILDTLLYDGKVERKLTINGEFTYRAVNPLVNPPGLVMLPCGICPVISECHLNGSVSPFSCPYMQSWGTKPIIKVQAEEET</sequence>
<dbReference type="GO" id="GO:0005737">
    <property type="term" value="C:cytoplasm"/>
    <property type="evidence" value="ECO:0007669"/>
    <property type="project" value="UniProtKB-ARBA"/>
</dbReference>
<evidence type="ECO:0000256" key="3">
    <source>
        <dbReference type="ARBA" id="ARBA00022478"/>
    </source>
</evidence>
<dbReference type="FunFam" id="1.10.10.10:FF:000116">
    <property type="entry name" value="DNA-directed RNA polymerase III subunit RPC6"/>
    <property type="match status" value="1"/>
</dbReference>
<comment type="similarity">
    <text evidence="2 6">Belongs to the eukaryotic RPC34/RPC39 RNA polymerase subunit family.</text>
</comment>
<dbReference type="AlphaFoldDB" id="A0A0K8SC13"/>
<evidence type="ECO:0000256" key="4">
    <source>
        <dbReference type="ARBA" id="ARBA00023163"/>
    </source>
</evidence>
<dbReference type="PANTHER" id="PTHR12780">
    <property type="entry name" value="RNA POLYMERASE III DNA DIRECTED , 39KD SUBUNIT-RELATED"/>
    <property type="match status" value="1"/>
</dbReference>
<dbReference type="EMBL" id="GBRD01014979">
    <property type="protein sequence ID" value="JAG50847.1"/>
    <property type="molecule type" value="Transcribed_RNA"/>
</dbReference>
<dbReference type="InterPro" id="IPR036388">
    <property type="entry name" value="WH-like_DNA-bd_sf"/>
</dbReference>
<dbReference type="PIRSF" id="PIRSF028763">
    <property type="entry name" value="RNA_pol_Rpc34"/>
    <property type="match status" value="1"/>
</dbReference>
<name>A0A0K8SC13_LYGHE</name>